<evidence type="ECO:0000313" key="4">
    <source>
        <dbReference type="EMBL" id="GAA3154141.1"/>
    </source>
</evidence>
<organism evidence="4 5">
    <name type="scientific">Blastococcus jejuensis</name>
    <dbReference type="NCBI Taxonomy" id="351224"/>
    <lineage>
        <taxon>Bacteria</taxon>
        <taxon>Bacillati</taxon>
        <taxon>Actinomycetota</taxon>
        <taxon>Actinomycetes</taxon>
        <taxon>Geodermatophilales</taxon>
        <taxon>Geodermatophilaceae</taxon>
        <taxon>Blastococcus</taxon>
    </lineage>
</organism>
<dbReference type="Proteomes" id="UP001499924">
    <property type="component" value="Unassembled WGS sequence"/>
</dbReference>
<feature type="domain" description="Class II aldolase/adducin N-terminal" evidence="3">
    <location>
        <begin position="14"/>
        <end position="204"/>
    </location>
</feature>
<dbReference type="InterPro" id="IPR001303">
    <property type="entry name" value="Aldolase_II/adducin_N"/>
</dbReference>
<evidence type="ECO:0000259" key="3">
    <source>
        <dbReference type="SMART" id="SM01007"/>
    </source>
</evidence>
<keyword evidence="5" id="KW-1185">Reference proteome</keyword>
<dbReference type="Pfam" id="PF00596">
    <property type="entry name" value="Aldolase_II"/>
    <property type="match status" value="1"/>
</dbReference>
<gene>
    <name evidence="4" type="ORF">GCM10010531_01450</name>
</gene>
<keyword evidence="1" id="KW-0479">Metal-binding</keyword>
<accession>A0ABP6NNT2</accession>
<keyword evidence="2" id="KW-0456">Lyase</keyword>
<sequence>MRSHETDAPAGLRDLIQCSVRLGSDLRLVQGAGGNLSIKSDGVLWIKASGTRLSQAADQDIFVPMDEAATREAVATTEVLAPYVLPAARTSGLRPSIETALHVLLPHTVVVHVHGTGTIAAGLSDGALEAVQQLSARFDTVVVPYAKPGVELARAVLDRTPADLTAERPLVLILRNHGLVVGASDTATAAEILDEVESTLRRTDAPVADLADDAGPLCPPGSVDATAAAVLCAGALTPDSAVFLGPRPFGRIDRGPAPQDGGSPHAGFVADDGSVWLRPGLGADEREVAASLVDVARQVEDPHVVTLTDDHIDALINWEAEKWRQQLKR</sequence>
<dbReference type="SMART" id="SM01007">
    <property type="entry name" value="Aldolase_II"/>
    <property type="match status" value="1"/>
</dbReference>
<dbReference type="PANTHER" id="PTHR22789">
    <property type="entry name" value="FUCULOSE PHOSPHATE ALDOLASE"/>
    <property type="match status" value="1"/>
</dbReference>
<name>A0ABP6NNT2_9ACTN</name>
<dbReference type="InterPro" id="IPR050197">
    <property type="entry name" value="Aldolase_class_II_sugar_metab"/>
</dbReference>
<reference evidence="5" key="1">
    <citation type="journal article" date="2019" name="Int. J. Syst. Evol. Microbiol.">
        <title>The Global Catalogue of Microorganisms (GCM) 10K type strain sequencing project: providing services to taxonomists for standard genome sequencing and annotation.</title>
        <authorList>
            <consortium name="The Broad Institute Genomics Platform"/>
            <consortium name="The Broad Institute Genome Sequencing Center for Infectious Disease"/>
            <person name="Wu L."/>
            <person name="Ma J."/>
        </authorList>
    </citation>
    <scope>NUCLEOTIDE SEQUENCE [LARGE SCALE GENOMIC DNA]</scope>
    <source>
        <strain evidence="5">JCM 15614</strain>
    </source>
</reference>
<evidence type="ECO:0000313" key="5">
    <source>
        <dbReference type="Proteomes" id="UP001499924"/>
    </source>
</evidence>
<protein>
    <submittedName>
        <fullName evidence="4">Class II aldolase/adducin family protein</fullName>
    </submittedName>
</protein>
<comment type="caution">
    <text evidence="4">The sequence shown here is derived from an EMBL/GenBank/DDBJ whole genome shotgun (WGS) entry which is preliminary data.</text>
</comment>
<proteinExistence type="predicted"/>
<dbReference type="InterPro" id="IPR036409">
    <property type="entry name" value="Aldolase_II/adducin_N_sf"/>
</dbReference>
<dbReference type="RefSeq" id="WP_344686564.1">
    <property type="nucleotide sequence ID" value="NZ_BAAAVV010000001.1"/>
</dbReference>
<evidence type="ECO:0000256" key="1">
    <source>
        <dbReference type="ARBA" id="ARBA00022723"/>
    </source>
</evidence>
<dbReference type="PANTHER" id="PTHR22789:SF0">
    <property type="entry name" value="3-OXO-TETRONATE 4-PHOSPHATE DECARBOXYLASE-RELATED"/>
    <property type="match status" value="1"/>
</dbReference>
<evidence type="ECO:0000256" key="2">
    <source>
        <dbReference type="ARBA" id="ARBA00023239"/>
    </source>
</evidence>
<dbReference type="EMBL" id="BAAAVV010000001">
    <property type="protein sequence ID" value="GAA3154141.1"/>
    <property type="molecule type" value="Genomic_DNA"/>
</dbReference>
<dbReference type="SUPFAM" id="SSF53639">
    <property type="entry name" value="AraD/HMP-PK domain-like"/>
    <property type="match status" value="1"/>
</dbReference>
<dbReference type="Gene3D" id="3.40.225.10">
    <property type="entry name" value="Class II aldolase/adducin N-terminal domain"/>
    <property type="match status" value="1"/>
</dbReference>